<organism evidence="1 2">
    <name type="scientific">Halosquirtibacter laminarini</name>
    <dbReference type="NCBI Taxonomy" id="3374600"/>
    <lineage>
        <taxon>Bacteria</taxon>
        <taxon>Pseudomonadati</taxon>
        <taxon>Bacteroidota</taxon>
        <taxon>Bacteroidia</taxon>
        <taxon>Marinilabiliales</taxon>
        <taxon>Prolixibacteraceae</taxon>
        <taxon>Halosquirtibacter</taxon>
    </lineage>
</organism>
<proteinExistence type="predicted"/>
<name>A0AC61NBX1_9BACT</name>
<sequence>MKHLYTFMILALLGVMTSCGDKKDIQSNDVVHKTKVEVTTANLMEVQSMTKLSGTILSDQKAQLSTKVMGEVIYLPFKPGDHVKKGQLLAKIDDQALNASYSTALAALDQVQAKLQLVEKNYGRLSRLLSVQSITQREFDQVKMERDATLSQQKQAKAQVKKVKSLIGECHVKAPFDGIIVDKYIKEGSYAVPGHPILSISNSDVFNVEFFLPEDLSPQLEIGATCLVGIRDNRQAGATVSHIAPAGEFHNGQICVIATIEPSAYGWVADGIYTSVVIPNLYEKKIVIPATSIVRRGALKGVYKISEDHKALLQWIRLGSRYDGNYQVLSGLDEGTMVVNNPSEKMVDGDQVEIVK</sequence>
<reference evidence="1" key="1">
    <citation type="submission" date="2021-08" db="EMBL/GenBank/DDBJ databases">
        <title>Novel anaerobic bacterium isolated from sea squirt in East Sea, Republic of Korea.</title>
        <authorList>
            <person name="Nguyen T.H."/>
            <person name="Li Z."/>
            <person name="Lee Y.-J."/>
            <person name="Ko J."/>
            <person name="Kim S.-G."/>
        </authorList>
    </citation>
    <scope>NUCLEOTIDE SEQUENCE</scope>
    <source>
        <strain evidence="1">KCTC 25031</strain>
    </source>
</reference>
<dbReference type="EMBL" id="CP081303">
    <property type="protein sequence ID" value="QZE13003.1"/>
    <property type="molecule type" value="Genomic_DNA"/>
</dbReference>
<accession>A0AC61NBX1</accession>
<gene>
    <name evidence="1" type="ORF">K4L44_10425</name>
</gene>
<evidence type="ECO:0000313" key="1">
    <source>
        <dbReference type="EMBL" id="QZE13003.1"/>
    </source>
</evidence>
<evidence type="ECO:0000313" key="2">
    <source>
        <dbReference type="Proteomes" id="UP000826212"/>
    </source>
</evidence>
<keyword evidence="2" id="KW-1185">Reference proteome</keyword>
<protein>
    <submittedName>
        <fullName evidence="1">Efflux RND transporter periplasmic adaptor subunit</fullName>
    </submittedName>
</protein>
<dbReference type="Proteomes" id="UP000826212">
    <property type="component" value="Chromosome"/>
</dbReference>